<evidence type="ECO:0000313" key="2">
    <source>
        <dbReference type="EMBL" id="CAB5012480.1"/>
    </source>
</evidence>
<evidence type="ECO:0000256" key="1">
    <source>
        <dbReference type="SAM" id="MobiDB-lite"/>
    </source>
</evidence>
<name>A0A6J7Q421_9ZZZZ</name>
<organism evidence="2">
    <name type="scientific">freshwater metagenome</name>
    <dbReference type="NCBI Taxonomy" id="449393"/>
    <lineage>
        <taxon>unclassified sequences</taxon>
        <taxon>metagenomes</taxon>
        <taxon>ecological metagenomes</taxon>
    </lineage>
</organism>
<feature type="compositionally biased region" description="Low complexity" evidence="1">
    <location>
        <begin position="78"/>
        <end position="92"/>
    </location>
</feature>
<feature type="compositionally biased region" description="Polar residues" evidence="1">
    <location>
        <begin position="42"/>
        <end position="59"/>
    </location>
</feature>
<feature type="region of interest" description="Disordered" evidence="1">
    <location>
        <begin position="1"/>
        <end position="99"/>
    </location>
</feature>
<dbReference type="AlphaFoldDB" id="A0A6J7Q421"/>
<dbReference type="EMBL" id="CAFBPJ010000034">
    <property type="protein sequence ID" value="CAB5012480.1"/>
    <property type="molecule type" value="Genomic_DNA"/>
</dbReference>
<accession>A0A6J7Q421</accession>
<sequence>MSAAIEARTASDRPTLETTPSLPDGSSRQAAISQPIVARAATSVSRRSVGTPHTTSGPGSESPAAGDSYPPPVITKDTASAQTASTTRATASKEIAPKPNGGLVVLRDARCVAVCLIYVCALPK</sequence>
<proteinExistence type="predicted"/>
<gene>
    <name evidence="2" type="ORF">UFOPK4092_00469</name>
</gene>
<protein>
    <submittedName>
        <fullName evidence="2">Unannotated protein</fullName>
    </submittedName>
</protein>
<reference evidence="2" key="1">
    <citation type="submission" date="2020-05" db="EMBL/GenBank/DDBJ databases">
        <authorList>
            <person name="Chiriac C."/>
            <person name="Salcher M."/>
            <person name="Ghai R."/>
            <person name="Kavagutti S V."/>
        </authorList>
    </citation>
    <scope>NUCLEOTIDE SEQUENCE</scope>
</reference>
<feature type="compositionally biased region" description="Polar residues" evidence="1">
    <location>
        <begin position="16"/>
        <end position="32"/>
    </location>
</feature>